<proteinExistence type="predicted"/>
<organism evidence="1 2">
    <name type="scientific">Eretmocerus hayati</name>
    <dbReference type="NCBI Taxonomy" id="131215"/>
    <lineage>
        <taxon>Eukaryota</taxon>
        <taxon>Metazoa</taxon>
        <taxon>Ecdysozoa</taxon>
        <taxon>Arthropoda</taxon>
        <taxon>Hexapoda</taxon>
        <taxon>Insecta</taxon>
        <taxon>Pterygota</taxon>
        <taxon>Neoptera</taxon>
        <taxon>Endopterygota</taxon>
        <taxon>Hymenoptera</taxon>
        <taxon>Apocrita</taxon>
        <taxon>Proctotrupomorpha</taxon>
        <taxon>Chalcidoidea</taxon>
        <taxon>Aphelinidae</taxon>
        <taxon>Aphelininae</taxon>
        <taxon>Eretmocerus</taxon>
    </lineage>
</organism>
<comment type="caution">
    <text evidence="1">The sequence shown here is derived from an EMBL/GenBank/DDBJ whole genome shotgun (WGS) entry which is preliminary data.</text>
</comment>
<name>A0ACC2NLM7_9HYME</name>
<keyword evidence="2" id="KW-1185">Reference proteome</keyword>
<sequence>MCVDLFHLVDWTKCKKAMTNFENYGIYSPTREQRSQLKRKRDEDYVTQNDEDYESEYNEEAANAIQKRCRVMQPSDKVNLTAGDVELANKILEDVDDWDAEENEQNKENEQPGITPTLSTSRPTTPLFQFHSSDEIDDDENSRGNTPSRSGTPSLHHHGRTPTPDPLAVSHPRQTGTRSAGTGTYSPPAAVAQEPQESKRMKIARLEEENEKLRARVEKRDRKIVKLNRIKVELEAKLQNGTLRVSPTANRNTQRMIGMPPKECFHKRRQQSYPLPTKNYQLPEYVVAHAKTYKTVKEFSKFIIPIAFTREERRNHSLYGATVASNKFDPRPALPVERLNAVLNLLWELFSHIEGFEGEFGDEYRKIQPKRRTTLAGTGRTA</sequence>
<dbReference type="Proteomes" id="UP001239111">
    <property type="component" value="Chromosome 3"/>
</dbReference>
<accession>A0ACC2NLM7</accession>
<evidence type="ECO:0000313" key="1">
    <source>
        <dbReference type="EMBL" id="KAJ8671984.1"/>
    </source>
</evidence>
<protein>
    <submittedName>
        <fullName evidence="1">Uncharacterized protein</fullName>
    </submittedName>
</protein>
<reference evidence="1" key="1">
    <citation type="submission" date="2023-04" db="EMBL/GenBank/DDBJ databases">
        <title>A chromosome-level genome assembly of the parasitoid wasp Eretmocerus hayati.</title>
        <authorList>
            <person name="Zhong Y."/>
            <person name="Liu S."/>
            <person name="Liu Y."/>
        </authorList>
    </citation>
    <scope>NUCLEOTIDE SEQUENCE</scope>
    <source>
        <strain evidence="1">ZJU_SS_LIU_2023</strain>
    </source>
</reference>
<dbReference type="EMBL" id="CM056743">
    <property type="protein sequence ID" value="KAJ8671984.1"/>
    <property type="molecule type" value="Genomic_DNA"/>
</dbReference>
<gene>
    <name evidence="1" type="ORF">QAD02_003243</name>
</gene>
<evidence type="ECO:0000313" key="2">
    <source>
        <dbReference type="Proteomes" id="UP001239111"/>
    </source>
</evidence>